<gene>
    <name evidence="1" type="ORF">U9M48_023414</name>
</gene>
<dbReference type="AlphaFoldDB" id="A0AAQ3TNX9"/>
<evidence type="ECO:0000313" key="1">
    <source>
        <dbReference type="EMBL" id="WVZ75354.1"/>
    </source>
</evidence>
<dbReference type="InterPro" id="IPR011990">
    <property type="entry name" value="TPR-like_helical_dom_sf"/>
</dbReference>
<keyword evidence="2" id="KW-1185">Reference proteome</keyword>
<dbReference type="PANTHER" id="PTHR46224:SF48">
    <property type="entry name" value="OS02G0493050 PROTEIN"/>
    <property type="match status" value="1"/>
</dbReference>
<dbReference type="SUPFAM" id="SSF48452">
    <property type="entry name" value="TPR-like"/>
    <property type="match status" value="1"/>
</dbReference>
<protein>
    <submittedName>
        <fullName evidence="1">Uncharacterized protein</fullName>
    </submittedName>
</protein>
<organism evidence="1 2">
    <name type="scientific">Paspalum notatum var. saurae</name>
    <dbReference type="NCBI Taxonomy" id="547442"/>
    <lineage>
        <taxon>Eukaryota</taxon>
        <taxon>Viridiplantae</taxon>
        <taxon>Streptophyta</taxon>
        <taxon>Embryophyta</taxon>
        <taxon>Tracheophyta</taxon>
        <taxon>Spermatophyta</taxon>
        <taxon>Magnoliopsida</taxon>
        <taxon>Liliopsida</taxon>
        <taxon>Poales</taxon>
        <taxon>Poaceae</taxon>
        <taxon>PACMAD clade</taxon>
        <taxon>Panicoideae</taxon>
        <taxon>Andropogonodae</taxon>
        <taxon>Paspaleae</taxon>
        <taxon>Paspalinae</taxon>
        <taxon>Paspalum</taxon>
    </lineage>
</organism>
<dbReference type="InterPro" id="IPR051616">
    <property type="entry name" value="Cul2-RING_E3_ligase_SR"/>
</dbReference>
<evidence type="ECO:0000313" key="2">
    <source>
        <dbReference type="Proteomes" id="UP001341281"/>
    </source>
</evidence>
<sequence length="188" mass="21465">MSSFSAPLRHYLGEVQFGHLPIEIAAYENRRKDVEILFLKDPMYKMKPDDIKSEGNKAYKGKDYLTAVKLYSMAANLCPDDTTLYSNRCLCWLKMGEGERAMVDSGICRVQRPGWAKACYLHGAAQMLLKGGHQMLEGISRHQLLELSFVKRTTCPEITYSVLDHGWPHRMVPCPRIICLDDGYELFV</sequence>
<proteinExistence type="predicted"/>
<reference evidence="1 2" key="1">
    <citation type="submission" date="2024-02" db="EMBL/GenBank/DDBJ databases">
        <title>High-quality chromosome-scale genome assembly of Pensacola bahiagrass (Paspalum notatum Flugge var. saurae).</title>
        <authorList>
            <person name="Vega J.M."/>
            <person name="Podio M."/>
            <person name="Orjuela J."/>
            <person name="Siena L.A."/>
            <person name="Pessino S.C."/>
            <person name="Combes M.C."/>
            <person name="Mariac C."/>
            <person name="Albertini E."/>
            <person name="Pupilli F."/>
            <person name="Ortiz J.P.A."/>
            <person name="Leblanc O."/>
        </authorList>
    </citation>
    <scope>NUCLEOTIDE SEQUENCE [LARGE SCALE GENOMIC DNA]</scope>
    <source>
        <strain evidence="1">R1</strain>
        <tissue evidence="1">Leaf</tissue>
    </source>
</reference>
<name>A0AAQ3TNX9_PASNO</name>
<dbReference type="Gene3D" id="1.25.40.10">
    <property type="entry name" value="Tetratricopeptide repeat domain"/>
    <property type="match status" value="1"/>
</dbReference>
<dbReference type="Proteomes" id="UP001341281">
    <property type="component" value="Chromosome 05"/>
</dbReference>
<accession>A0AAQ3TNX9</accession>
<dbReference type="EMBL" id="CP144749">
    <property type="protein sequence ID" value="WVZ75354.1"/>
    <property type="molecule type" value="Genomic_DNA"/>
</dbReference>
<dbReference type="PANTHER" id="PTHR46224">
    <property type="entry name" value="ANKYRIN REPEAT FAMILY PROTEIN"/>
    <property type="match status" value="1"/>
</dbReference>